<sequence length="200" mass="21783">MGRTVDYYFAPQSPWAYLGHQRLADIVQRTGATVHVMPIDLGGKVFPISGGLPLGQRAPQRQAYRLVELQRYSQHQNLPLNLKPQYFPVGGDDAARLIIAADIAQGAAAAMAIAGAVLAACWAQERNMADDKVLAELLQEQGLPASLLEQSHSQAVQVRYETYTQAAIDAGVFGAPSYVVDGEIFWGQDRLDFVERALAC</sequence>
<dbReference type="RefSeq" id="WP_108312186.1">
    <property type="nucleotide sequence ID" value="NZ_NESN01000002.1"/>
</dbReference>
<evidence type="ECO:0000313" key="4">
    <source>
        <dbReference type="EMBL" id="PUE54216.1"/>
    </source>
</evidence>
<evidence type="ECO:0000259" key="3">
    <source>
        <dbReference type="Pfam" id="PF01323"/>
    </source>
</evidence>
<dbReference type="GO" id="GO:0006749">
    <property type="term" value="P:glutathione metabolic process"/>
    <property type="evidence" value="ECO:0007669"/>
    <property type="project" value="TreeGrafter"/>
</dbReference>
<keyword evidence="1 4" id="KW-0413">Isomerase</keyword>
<dbReference type="CDD" id="cd03022">
    <property type="entry name" value="DsbA_HCCA_Iso"/>
    <property type="match status" value="1"/>
</dbReference>
<feature type="active site" description="Nucleophile" evidence="2">
    <location>
        <position position="13"/>
    </location>
</feature>
<dbReference type="InterPro" id="IPR036249">
    <property type="entry name" value="Thioredoxin-like_sf"/>
</dbReference>
<dbReference type="SUPFAM" id="SSF52833">
    <property type="entry name" value="Thioredoxin-like"/>
    <property type="match status" value="1"/>
</dbReference>
<evidence type="ECO:0000313" key="5">
    <source>
        <dbReference type="Proteomes" id="UP000250790"/>
    </source>
</evidence>
<dbReference type="InterPro" id="IPR014440">
    <property type="entry name" value="HCCAis_GSTk"/>
</dbReference>
<dbReference type="InterPro" id="IPR044087">
    <property type="entry name" value="NahD-like"/>
</dbReference>
<dbReference type="GO" id="GO:0004602">
    <property type="term" value="F:glutathione peroxidase activity"/>
    <property type="evidence" value="ECO:0007669"/>
    <property type="project" value="TreeGrafter"/>
</dbReference>
<dbReference type="InterPro" id="IPR051924">
    <property type="entry name" value="GST_Kappa/NadH"/>
</dbReference>
<keyword evidence="5" id="KW-1185">Reference proteome</keyword>
<dbReference type="EC" id="5.99.1.4" evidence="1"/>
<dbReference type="GO" id="GO:1901170">
    <property type="term" value="P:naphthalene catabolic process"/>
    <property type="evidence" value="ECO:0007669"/>
    <property type="project" value="InterPro"/>
</dbReference>
<dbReference type="GO" id="GO:0018845">
    <property type="term" value="F:2-hydroxychromene-2-carboxylate isomerase activity"/>
    <property type="evidence" value="ECO:0007669"/>
    <property type="project" value="UniProtKB-UniRule"/>
</dbReference>
<dbReference type="PIRSF" id="PIRSF006386">
    <property type="entry name" value="HCCAis_GSTk"/>
    <property type="match status" value="1"/>
</dbReference>
<comment type="catalytic activity">
    <reaction evidence="1">
        <text>2-hydroxychromene-2-carboxylate = (3E)-4-(2-hydroxyphenyl)-2-oxobut-3-enoate</text>
        <dbReference type="Rhea" id="RHEA:27401"/>
        <dbReference type="ChEBI" id="CHEBI:59350"/>
        <dbReference type="ChEBI" id="CHEBI:59353"/>
        <dbReference type="EC" id="5.99.1.4"/>
    </reaction>
</comment>
<dbReference type="AlphaFoldDB" id="A0A315E8F6"/>
<comment type="similarity">
    <text evidence="1">Belongs to the GST superfamily. NadH family.</text>
</comment>
<comment type="caution">
    <text evidence="4">The sequence shown here is derived from an EMBL/GenBank/DDBJ whole genome shotgun (WGS) entry which is preliminary data.</text>
</comment>
<dbReference type="GO" id="GO:0004364">
    <property type="term" value="F:glutathione transferase activity"/>
    <property type="evidence" value="ECO:0007669"/>
    <property type="project" value="TreeGrafter"/>
</dbReference>
<proteinExistence type="inferred from homology"/>
<evidence type="ECO:0000256" key="1">
    <source>
        <dbReference type="PIRNR" id="PIRNR006386"/>
    </source>
</evidence>
<protein>
    <recommendedName>
        <fullName evidence="1">2-hydroxychromene-2-carboxylate isomerase</fullName>
        <ecNumber evidence="1">5.99.1.4</ecNumber>
    </recommendedName>
</protein>
<dbReference type="PANTHER" id="PTHR42943:SF13">
    <property type="entry name" value="GLUTATHIONE S-TRANSFERASE KAPPA-RELATED"/>
    <property type="match status" value="1"/>
</dbReference>
<feature type="domain" description="DSBA-like thioredoxin" evidence="3">
    <location>
        <begin position="4"/>
        <end position="199"/>
    </location>
</feature>
<dbReference type="Proteomes" id="UP000250790">
    <property type="component" value="Unassembled WGS sequence"/>
</dbReference>
<dbReference type="InterPro" id="IPR001853">
    <property type="entry name" value="DSBA-like_thioredoxin_dom"/>
</dbReference>
<dbReference type="Pfam" id="PF01323">
    <property type="entry name" value="DSBA"/>
    <property type="match status" value="1"/>
</dbReference>
<organism evidence="4 5">
    <name type="scientific">Limnohabitans parvus II-B4</name>
    <dbReference type="NCBI Taxonomy" id="1293052"/>
    <lineage>
        <taxon>Bacteria</taxon>
        <taxon>Pseudomonadati</taxon>
        <taxon>Pseudomonadota</taxon>
        <taxon>Betaproteobacteria</taxon>
        <taxon>Burkholderiales</taxon>
        <taxon>Comamonadaceae</taxon>
        <taxon>Limnohabitans</taxon>
    </lineage>
</organism>
<accession>A0A315E8F6</accession>
<dbReference type="OrthoDB" id="8560325at2"/>
<dbReference type="PANTHER" id="PTHR42943">
    <property type="entry name" value="GLUTATHIONE S-TRANSFERASE KAPPA"/>
    <property type="match status" value="1"/>
</dbReference>
<evidence type="ECO:0000256" key="2">
    <source>
        <dbReference type="PIRSR" id="PIRSR006386-1"/>
    </source>
</evidence>
<gene>
    <name evidence="4" type="ORF">B9Z37_06575</name>
</gene>
<reference evidence="4 5" key="1">
    <citation type="submission" date="2017-04" db="EMBL/GenBank/DDBJ databases">
        <title>Unexpected and diverse lifestyles within the genus Limnohabitans.</title>
        <authorList>
            <person name="Kasalicky V."/>
            <person name="Mehrshad M."/>
            <person name="Andrei S.-A."/>
            <person name="Salcher M."/>
            <person name="Kratochvilova H."/>
            <person name="Simek K."/>
            <person name="Ghai R."/>
        </authorList>
    </citation>
    <scope>NUCLEOTIDE SEQUENCE [LARGE SCALE GENOMIC DNA]</scope>
    <source>
        <strain evidence="4 5">II-B4</strain>
    </source>
</reference>
<name>A0A315E8F6_9BURK</name>
<dbReference type="Gene3D" id="3.40.30.10">
    <property type="entry name" value="Glutaredoxin"/>
    <property type="match status" value="1"/>
</dbReference>
<dbReference type="EMBL" id="NESN01000002">
    <property type="protein sequence ID" value="PUE54216.1"/>
    <property type="molecule type" value="Genomic_DNA"/>
</dbReference>